<comment type="subcellular location">
    <subcellularLocation>
        <location evidence="12">Cytoplasm</location>
    </subcellularLocation>
</comment>
<feature type="active site" description="Schiff-base intermediate with substrate" evidence="12 14">
    <location>
        <position position="165"/>
    </location>
</feature>
<feature type="site" description="Part of a proton relay during catalysis" evidence="12">
    <location>
        <position position="111"/>
    </location>
</feature>
<comment type="similarity">
    <text evidence="3 12 13">Belongs to the DapA family.</text>
</comment>
<comment type="catalytic activity">
    <reaction evidence="11 12">
        <text>L-aspartate 4-semialdehyde + pyruvate = (2S,4S)-4-hydroxy-2,3,4,5-tetrahydrodipicolinate + H2O + H(+)</text>
        <dbReference type="Rhea" id="RHEA:34171"/>
        <dbReference type="ChEBI" id="CHEBI:15361"/>
        <dbReference type="ChEBI" id="CHEBI:15377"/>
        <dbReference type="ChEBI" id="CHEBI:15378"/>
        <dbReference type="ChEBI" id="CHEBI:67139"/>
        <dbReference type="ChEBI" id="CHEBI:537519"/>
        <dbReference type="EC" id="4.3.3.7"/>
    </reaction>
</comment>
<gene>
    <name evidence="12" type="primary">dapA</name>
    <name evidence="16" type="ORF">H6A12_07285</name>
</gene>
<feature type="binding site" evidence="12 15">
    <location>
        <position position="207"/>
    </location>
    <ligand>
        <name>pyruvate</name>
        <dbReference type="ChEBI" id="CHEBI:15361"/>
    </ligand>
</feature>
<reference evidence="16" key="2">
    <citation type="journal article" date="2021" name="Sci. Rep.">
        <title>The distribution of antibiotic resistance genes in chicken gut microbiota commensals.</title>
        <authorList>
            <person name="Juricova H."/>
            <person name="Matiasovicova J."/>
            <person name="Kubasova T."/>
            <person name="Cejkova D."/>
            <person name="Rychlik I."/>
        </authorList>
    </citation>
    <scope>NUCLEOTIDE SEQUENCE</scope>
    <source>
        <strain evidence="16">An559</strain>
    </source>
</reference>
<evidence type="ECO:0000256" key="3">
    <source>
        <dbReference type="ARBA" id="ARBA00007592"/>
    </source>
</evidence>
<feature type="site" description="Part of a proton relay during catalysis" evidence="12">
    <location>
        <position position="48"/>
    </location>
</feature>
<evidence type="ECO:0000313" key="16">
    <source>
        <dbReference type="EMBL" id="MBM6920952.1"/>
    </source>
</evidence>
<dbReference type="GO" id="GO:0009089">
    <property type="term" value="P:lysine biosynthetic process via diaminopimelate"/>
    <property type="evidence" value="ECO:0007669"/>
    <property type="project" value="UniProtKB-UniRule"/>
</dbReference>
<accession>A0A939BEG6</accession>
<dbReference type="PANTHER" id="PTHR12128:SF66">
    <property type="entry name" value="4-HYDROXY-2-OXOGLUTARATE ALDOLASE, MITOCHONDRIAL"/>
    <property type="match status" value="1"/>
</dbReference>
<dbReference type="Proteomes" id="UP000774750">
    <property type="component" value="Unassembled WGS sequence"/>
</dbReference>
<dbReference type="InterPro" id="IPR020624">
    <property type="entry name" value="Schiff_base-form_aldolases_CS"/>
</dbReference>
<dbReference type="InterPro" id="IPR002220">
    <property type="entry name" value="DapA-like"/>
</dbReference>
<dbReference type="SUPFAM" id="SSF51569">
    <property type="entry name" value="Aldolase"/>
    <property type="match status" value="1"/>
</dbReference>
<comment type="caution">
    <text evidence="16">The sequence shown here is derived from an EMBL/GenBank/DDBJ whole genome shotgun (WGS) entry which is preliminary data.</text>
</comment>
<evidence type="ECO:0000256" key="4">
    <source>
        <dbReference type="ARBA" id="ARBA00012086"/>
    </source>
</evidence>
<evidence type="ECO:0000256" key="1">
    <source>
        <dbReference type="ARBA" id="ARBA00003294"/>
    </source>
</evidence>
<comment type="caution">
    <text evidence="12">Was originally thought to be a dihydrodipicolinate synthase (DHDPS), catalyzing the condensation of (S)-aspartate-beta-semialdehyde [(S)-ASA] and pyruvate to dihydrodipicolinate (DHDP). However, it was shown in E.coli that the product of the enzymatic reaction is not dihydrodipicolinate but in fact (4S)-4-hydroxy-2,3,4,5-tetrahydro-(2S)-dipicolinic acid (HTPA), and that the consecutive dehydration reaction leading to DHDP is not spontaneous but catalyzed by DapB.</text>
</comment>
<evidence type="ECO:0000256" key="14">
    <source>
        <dbReference type="PIRSR" id="PIRSR001365-1"/>
    </source>
</evidence>
<reference evidence="16" key="1">
    <citation type="submission" date="2020-08" db="EMBL/GenBank/DDBJ databases">
        <authorList>
            <person name="Cejkova D."/>
            <person name="Kubasova T."/>
            <person name="Jahodarova E."/>
            <person name="Rychlik I."/>
        </authorList>
    </citation>
    <scope>NUCLEOTIDE SEQUENCE</scope>
    <source>
        <strain evidence="16">An559</strain>
    </source>
</reference>
<proteinExistence type="inferred from homology"/>
<evidence type="ECO:0000256" key="15">
    <source>
        <dbReference type="PIRSR" id="PIRSR001365-2"/>
    </source>
</evidence>
<dbReference type="HAMAP" id="MF_00418">
    <property type="entry name" value="DapA"/>
    <property type="match status" value="1"/>
</dbReference>
<dbReference type="CDD" id="cd00950">
    <property type="entry name" value="DHDPS"/>
    <property type="match status" value="1"/>
</dbReference>
<keyword evidence="9 12" id="KW-0456">Lyase</keyword>
<dbReference type="GO" id="GO:0005829">
    <property type="term" value="C:cytosol"/>
    <property type="evidence" value="ECO:0007669"/>
    <property type="project" value="TreeGrafter"/>
</dbReference>
<name>A0A939BEG6_9FIRM</name>
<dbReference type="RefSeq" id="WP_204446416.1">
    <property type="nucleotide sequence ID" value="NZ_JACJKY010000009.1"/>
</dbReference>
<dbReference type="GO" id="GO:0008840">
    <property type="term" value="F:4-hydroxy-tetrahydrodipicolinate synthase activity"/>
    <property type="evidence" value="ECO:0007669"/>
    <property type="project" value="UniProtKB-UniRule"/>
</dbReference>
<feature type="binding site" evidence="12 15">
    <location>
        <position position="49"/>
    </location>
    <ligand>
        <name>pyruvate</name>
        <dbReference type="ChEBI" id="CHEBI:15361"/>
    </ligand>
</feature>
<comment type="function">
    <text evidence="1 12">Catalyzes the condensation of (S)-aspartate-beta-semialdehyde [(S)-ASA] and pyruvate to 4-hydroxy-tetrahydrodipicolinate (HTPA).</text>
</comment>
<dbReference type="EMBL" id="JACJKY010000009">
    <property type="protein sequence ID" value="MBM6920952.1"/>
    <property type="molecule type" value="Genomic_DNA"/>
</dbReference>
<sequence length="296" mass="31755">MKKEIFSGAGVAIVTPMYPDGSIHYEKLGQLIDWQIENHTDAIVICGTTGESACMTDQEHIDCIEFAVKHTAGRVPVIAGAGSNDTAYAVQLSKEAKQLGADALLHVTPYYNKTSQKGLIAHFNAIADATDLPIILYNVPSRTGVNIKPETYAQLAKHPNIVAAKEASGNISQVAQIKALCGDDLDLYSGNDDQIVPLLSLGAKGVISVLSNVMPKETHDICALFFEGKVQESAALQLKLLDLINHLFMDVNPIPVKAAMNLMGFDVGECRLPLVSMDDAQIGVLRESMKQAGLLA</sequence>
<dbReference type="AlphaFoldDB" id="A0A939BEG6"/>
<evidence type="ECO:0000256" key="7">
    <source>
        <dbReference type="ARBA" id="ARBA00022915"/>
    </source>
</evidence>
<keyword evidence="8 12" id="KW-0457">Lysine biosynthesis</keyword>
<evidence type="ECO:0000256" key="11">
    <source>
        <dbReference type="ARBA" id="ARBA00047836"/>
    </source>
</evidence>
<comment type="pathway">
    <text evidence="2 12">Amino-acid biosynthesis; L-lysine biosynthesis via DAP pathway; (S)-tetrahydrodipicolinate from L-aspartate: step 3/4.</text>
</comment>
<dbReference type="Gene3D" id="3.20.20.70">
    <property type="entry name" value="Aldolase class I"/>
    <property type="match status" value="1"/>
</dbReference>
<evidence type="ECO:0000256" key="2">
    <source>
        <dbReference type="ARBA" id="ARBA00005120"/>
    </source>
</evidence>
<dbReference type="PIRSF" id="PIRSF001365">
    <property type="entry name" value="DHDPS"/>
    <property type="match status" value="1"/>
</dbReference>
<evidence type="ECO:0000256" key="8">
    <source>
        <dbReference type="ARBA" id="ARBA00023154"/>
    </source>
</evidence>
<evidence type="ECO:0000256" key="6">
    <source>
        <dbReference type="ARBA" id="ARBA00022605"/>
    </source>
</evidence>
<dbReference type="Pfam" id="PF00701">
    <property type="entry name" value="DHDPS"/>
    <property type="match status" value="1"/>
</dbReference>
<evidence type="ECO:0000256" key="5">
    <source>
        <dbReference type="ARBA" id="ARBA00022490"/>
    </source>
</evidence>
<dbReference type="GO" id="GO:0019877">
    <property type="term" value="P:diaminopimelate biosynthetic process"/>
    <property type="evidence" value="ECO:0007669"/>
    <property type="project" value="UniProtKB-UniRule"/>
</dbReference>
<dbReference type="EC" id="4.3.3.7" evidence="4 12"/>
<dbReference type="InterPro" id="IPR005263">
    <property type="entry name" value="DapA"/>
</dbReference>
<evidence type="ECO:0000256" key="12">
    <source>
        <dbReference type="HAMAP-Rule" id="MF_00418"/>
    </source>
</evidence>
<keyword evidence="10 12" id="KW-0704">Schiff base</keyword>
<evidence type="ECO:0000256" key="10">
    <source>
        <dbReference type="ARBA" id="ARBA00023270"/>
    </source>
</evidence>
<dbReference type="NCBIfam" id="TIGR00674">
    <property type="entry name" value="dapA"/>
    <property type="match status" value="1"/>
</dbReference>
<dbReference type="PROSITE" id="PS00665">
    <property type="entry name" value="DHDPS_1"/>
    <property type="match status" value="1"/>
</dbReference>
<feature type="active site" description="Proton donor/acceptor" evidence="12 14">
    <location>
        <position position="137"/>
    </location>
</feature>
<comment type="subunit">
    <text evidence="12">Homotetramer; dimer of dimers.</text>
</comment>
<evidence type="ECO:0000256" key="13">
    <source>
        <dbReference type="PIRNR" id="PIRNR001365"/>
    </source>
</evidence>
<keyword evidence="6 12" id="KW-0028">Amino-acid biosynthesis</keyword>
<keyword evidence="5 12" id="KW-0963">Cytoplasm</keyword>
<evidence type="ECO:0000256" key="9">
    <source>
        <dbReference type="ARBA" id="ARBA00023239"/>
    </source>
</evidence>
<organism evidence="16 17">
    <name type="scientific">Merdimmobilis hominis</name>
    <dbReference type="NCBI Taxonomy" id="2897707"/>
    <lineage>
        <taxon>Bacteria</taxon>
        <taxon>Bacillati</taxon>
        <taxon>Bacillota</taxon>
        <taxon>Clostridia</taxon>
        <taxon>Eubacteriales</taxon>
        <taxon>Oscillospiraceae</taxon>
        <taxon>Merdimmobilis</taxon>
    </lineage>
</organism>
<evidence type="ECO:0000313" key="17">
    <source>
        <dbReference type="Proteomes" id="UP000774750"/>
    </source>
</evidence>
<dbReference type="PANTHER" id="PTHR12128">
    <property type="entry name" value="DIHYDRODIPICOLINATE SYNTHASE"/>
    <property type="match status" value="1"/>
</dbReference>
<dbReference type="PRINTS" id="PR00146">
    <property type="entry name" value="DHPICSNTHASE"/>
</dbReference>
<keyword evidence="17" id="KW-1185">Reference proteome</keyword>
<protein>
    <recommendedName>
        <fullName evidence="4 12">4-hydroxy-tetrahydrodipicolinate synthase</fullName>
        <shortName evidence="12">HTPA synthase</shortName>
        <ecNumber evidence="4 12">4.3.3.7</ecNumber>
    </recommendedName>
</protein>
<dbReference type="InterPro" id="IPR013785">
    <property type="entry name" value="Aldolase_TIM"/>
</dbReference>
<dbReference type="SMART" id="SM01130">
    <property type="entry name" value="DHDPS"/>
    <property type="match status" value="1"/>
</dbReference>
<keyword evidence="7 12" id="KW-0220">Diaminopimelate biosynthesis</keyword>